<proteinExistence type="predicted"/>
<dbReference type="OrthoDB" id="10645786at2759"/>
<name>A0A2S9ZWB9_RHOTO</name>
<feature type="compositionally biased region" description="Low complexity" evidence="1">
    <location>
        <begin position="149"/>
        <end position="162"/>
    </location>
</feature>
<evidence type="ECO:0000313" key="3">
    <source>
        <dbReference type="Proteomes" id="UP000239560"/>
    </source>
</evidence>
<dbReference type="AlphaFoldDB" id="A0A2S9ZWB9"/>
<feature type="compositionally biased region" description="Low complexity" evidence="1">
    <location>
        <begin position="170"/>
        <end position="179"/>
    </location>
</feature>
<feature type="region of interest" description="Disordered" evidence="1">
    <location>
        <begin position="129"/>
        <end position="179"/>
    </location>
</feature>
<dbReference type="Proteomes" id="UP000239560">
    <property type="component" value="Unassembled WGS sequence"/>
</dbReference>
<comment type="caution">
    <text evidence="2">The sequence shown here is derived from an EMBL/GenBank/DDBJ whole genome shotgun (WGS) entry which is preliminary data.</text>
</comment>
<evidence type="ECO:0000256" key="1">
    <source>
        <dbReference type="SAM" id="MobiDB-lite"/>
    </source>
</evidence>
<evidence type="ECO:0000313" key="2">
    <source>
        <dbReference type="EMBL" id="PRQ70044.1"/>
    </source>
</evidence>
<reference evidence="2 3" key="1">
    <citation type="journal article" date="2018" name="Elife">
        <title>Functional genomics of lipid metabolism in the oleaginous yeast Rhodosporidium toruloides.</title>
        <authorList>
            <person name="Coradetti S.T."/>
            <person name="Pinel D."/>
            <person name="Geiselman G."/>
            <person name="Ito M."/>
            <person name="Mondo S."/>
            <person name="Reilly M.C."/>
            <person name="Cheng Y.F."/>
            <person name="Bauer S."/>
            <person name="Grigoriev I."/>
            <person name="Gladden J.M."/>
            <person name="Simmons B.A."/>
            <person name="Brem R."/>
            <person name="Arkin A.P."/>
            <person name="Skerker J.M."/>
        </authorList>
    </citation>
    <scope>NUCLEOTIDE SEQUENCE [LARGE SCALE GENOMIC DNA]</scope>
    <source>
        <strain evidence="2 3">NBRC 0880</strain>
    </source>
</reference>
<gene>
    <name evidence="2" type="ORF">AAT19DRAFT_11697</name>
</gene>
<sequence length="323" mass="31997">MHRGPLVETLRVTAKPPRRPTLHEIPPTEGRLRPALLLLPPSLASSTSLDYLLHSTTSDMFTTKTILAVSALATAALAAPSVAIDDKGLGYGGYGHKGAVAYGGAAEKGAFPLAPLPPPHSADFARPAEQAADWANAEKQASAANHAQGASSLPSLLSVPSLTSPPPAPAAAHSGAQQVAAHNKEYNHANGAYDKAQGNAQEWNNARKFGGNAGHGNAYNSGADVAEHEAQSNGHAAAYGSKLGGYGGYGGKLGGLGGGYGGGYGGKLGGLGGGYGGGYGYDTVKPVGGLGGGYGGYGGAKGLGGGYGGGYEGVKPVGGYSGY</sequence>
<accession>A0A2S9ZWB9</accession>
<dbReference type="EMBL" id="LCTV02000017">
    <property type="protein sequence ID" value="PRQ70044.1"/>
    <property type="molecule type" value="Genomic_DNA"/>
</dbReference>
<protein>
    <submittedName>
        <fullName evidence="2">Uncharacterized protein</fullName>
    </submittedName>
</protein>
<organism evidence="2 3">
    <name type="scientific">Rhodotorula toruloides</name>
    <name type="common">Yeast</name>
    <name type="synonym">Rhodosporidium toruloides</name>
    <dbReference type="NCBI Taxonomy" id="5286"/>
    <lineage>
        <taxon>Eukaryota</taxon>
        <taxon>Fungi</taxon>
        <taxon>Dikarya</taxon>
        <taxon>Basidiomycota</taxon>
        <taxon>Pucciniomycotina</taxon>
        <taxon>Microbotryomycetes</taxon>
        <taxon>Sporidiobolales</taxon>
        <taxon>Sporidiobolaceae</taxon>
        <taxon>Rhodotorula</taxon>
    </lineage>
</organism>